<dbReference type="Pfam" id="PF14521">
    <property type="entry name" value="Aspzincin_M35"/>
    <property type="match status" value="1"/>
</dbReference>
<dbReference type="Proteomes" id="UP000650582">
    <property type="component" value="Unassembled WGS sequence"/>
</dbReference>
<dbReference type="GO" id="GO:0046872">
    <property type="term" value="F:metal ion binding"/>
    <property type="evidence" value="ECO:0007669"/>
    <property type="project" value="UniProtKB-KW"/>
</dbReference>
<feature type="signal peptide" evidence="8">
    <location>
        <begin position="1"/>
        <end position="17"/>
    </location>
</feature>
<dbReference type="InterPro" id="IPR050414">
    <property type="entry name" value="Fungal_M35_metalloproteases"/>
</dbReference>
<evidence type="ECO:0000313" key="11">
    <source>
        <dbReference type="Proteomes" id="UP000650582"/>
    </source>
</evidence>
<keyword evidence="4" id="KW-0479">Metal-binding</keyword>
<dbReference type="Gene3D" id="2.60.40.2970">
    <property type="match status" value="1"/>
</dbReference>
<feature type="chain" id="PRO_5034457617" evidence="8">
    <location>
        <begin position="18"/>
        <end position="418"/>
    </location>
</feature>
<dbReference type="InterPro" id="IPR029463">
    <property type="entry name" value="Lys_MEP"/>
</dbReference>
<dbReference type="GO" id="GO:0006508">
    <property type="term" value="P:proteolysis"/>
    <property type="evidence" value="ECO:0007669"/>
    <property type="project" value="UniProtKB-KW"/>
</dbReference>
<evidence type="ECO:0000256" key="6">
    <source>
        <dbReference type="ARBA" id="ARBA00022833"/>
    </source>
</evidence>
<comment type="caution">
    <text evidence="10">The sequence shown here is derived from an EMBL/GenBank/DDBJ whole genome shotgun (WGS) entry which is preliminary data.</text>
</comment>
<proteinExistence type="inferred from homology"/>
<dbReference type="PANTHER" id="PTHR37016">
    <property type="match status" value="1"/>
</dbReference>
<keyword evidence="7" id="KW-0482">Metalloprotease</keyword>
<keyword evidence="6" id="KW-0862">Zinc</keyword>
<evidence type="ECO:0000256" key="3">
    <source>
        <dbReference type="ARBA" id="ARBA00022670"/>
    </source>
</evidence>
<sequence length="418" mass="44471">MKSAISAALLSAITVSAAPGLVLDVTAPPSAVDVDGLTVKAVLKNTGTESLKLLNDPRTVLSKAPTDTFSITSDANTQTPKFTGIKLKYVPATAAAKARDADFTVLAPGQSIEIDHALAGFAANNVFNYVDASGELKTIEASSNSNRFKLAGKLVAPSTNPKTRARSISKRVVSYAGCSSSQQSLVSAAATASNTYVANVNTYLNGISSGTTRYTTWFGAYTAARLSTVRSHYTSIGTDATSTTYDCTTCQNTSGIDYDSTYAYVYSDEPGTIYLCGVFWDAPVTGTDSRAGTIVHENSHFEVNGGTSDWVYGQSSAKSLATSNPTRAIDNADNHEYLRKEFEQLGPARIDAQPSRRLSEQTAVYMSDEFCQSPAVNANNRTRLSSTNGKLKSAKQFANEFKLVFILLPRTGIAVPPQ</sequence>
<evidence type="ECO:0000256" key="8">
    <source>
        <dbReference type="SAM" id="SignalP"/>
    </source>
</evidence>
<dbReference type="SUPFAM" id="SSF55486">
    <property type="entry name" value="Metalloproteases ('zincins'), catalytic domain"/>
    <property type="match status" value="1"/>
</dbReference>
<evidence type="ECO:0000256" key="5">
    <source>
        <dbReference type="ARBA" id="ARBA00022801"/>
    </source>
</evidence>
<comment type="cofactor">
    <cofactor evidence="1">
        <name>Zn(2+)</name>
        <dbReference type="ChEBI" id="CHEBI:29105"/>
    </cofactor>
</comment>
<keyword evidence="8" id="KW-0732">Signal</keyword>
<reference evidence="10" key="1">
    <citation type="submission" date="2020-09" db="EMBL/GenBank/DDBJ databases">
        <title>Comparative genome analyses of four rice-infecting Rhizoctonia solani isolates reveal extensive enrichment of homogalacturonan modification genes.</title>
        <authorList>
            <person name="Lee D.-Y."/>
            <person name="Jeon J."/>
            <person name="Kim K.-T."/>
            <person name="Cheong K."/>
            <person name="Song H."/>
            <person name="Choi G."/>
            <person name="Ko J."/>
            <person name="Opiyo S.O."/>
            <person name="Zuo S."/>
            <person name="Madhav S."/>
            <person name="Lee Y.-H."/>
            <person name="Wang G.-L."/>
        </authorList>
    </citation>
    <scope>NUCLEOTIDE SEQUENCE</scope>
    <source>
        <strain evidence="10">AG1-IA YN-7</strain>
    </source>
</reference>
<organism evidence="10 11">
    <name type="scientific">Rhizoctonia solani</name>
    <dbReference type="NCBI Taxonomy" id="456999"/>
    <lineage>
        <taxon>Eukaryota</taxon>
        <taxon>Fungi</taxon>
        <taxon>Dikarya</taxon>
        <taxon>Basidiomycota</taxon>
        <taxon>Agaricomycotina</taxon>
        <taxon>Agaricomycetes</taxon>
        <taxon>Cantharellales</taxon>
        <taxon>Ceratobasidiaceae</taxon>
        <taxon>Rhizoctonia</taxon>
    </lineage>
</organism>
<dbReference type="PANTHER" id="PTHR37016:SF3">
    <property type="entry name" value="NEUTRAL PROTEASE 2-RELATED"/>
    <property type="match status" value="1"/>
</dbReference>
<evidence type="ECO:0000256" key="1">
    <source>
        <dbReference type="ARBA" id="ARBA00001947"/>
    </source>
</evidence>
<feature type="domain" description="Lysine-specific metallo-endopeptidase" evidence="9">
    <location>
        <begin position="202"/>
        <end position="343"/>
    </location>
</feature>
<dbReference type="SMART" id="SM01351">
    <property type="entry name" value="Aspzincin_M35"/>
    <property type="match status" value="1"/>
</dbReference>
<protein>
    <submittedName>
        <fullName evidence="10">Peptidyl-Lys metalloendopeptidase</fullName>
    </submittedName>
</protein>
<keyword evidence="5" id="KW-0378">Hydrolase</keyword>
<dbReference type="GO" id="GO:0004222">
    <property type="term" value="F:metalloendopeptidase activity"/>
    <property type="evidence" value="ECO:0007669"/>
    <property type="project" value="InterPro"/>
</dbReference>
<accession>A0A8H7HHL8</accession>
<dbReference type="EMBL" id="JACYCC010000005">
    <property type="protein sequence ID" value="KAF8686759.1"/>
    <property type="molecule type" value="Genomic_DNA"/>
</dbReference>
<evidence type="ECO:0000256" key="7">
    <source>
        <dbReference type="ARBA" id="ARBA00023049"/>
    </source>
</evidence>
<dbReference type="AlphaFoldDB" id="A0A8H7HHL8"/>
<dbReference type="InterPro" id="IPR024079">
    <property type="entry name" value="MetalloPept_cat_dom_sf"/>
</dbReference>
<evidence type="ECO:0000313" key="10">
    <source>
        <dbReference type="EMBL" id="KAF8686759.1"/>
    </source>
</evidence>
<gene>
    <name evidence="10" type="ORF">RHS04_00016</name>
</gene>
<evidence type="ECO:0000259" key="9">
    <source>
        <dbReference type="SMART" id="SM01351"/>
    </source>
</evidence>
<dbReference type="Gene3D" id="3.40.390.10">
    <property type="entry name" value="Collagenase (Catalytic Domain)"/>
    <property type="match status" value="1"/>
</dbReference>
<keyword evidence="3" id="KW-0645">Protease</keyword>
<evidence type="ECO:0000256" key="2">
    <source>
        <dbReference type="ARBA" id="ARBA00010279"/>
    </source>
</evidence>
<name>A0A8H7HHL8_9AGAM</name>
<evidence type="ECO:0000256" key="4">
    <source>
        <dbReference type="ARBA" id="ARBA00022723"/>
    </source>
</evidence>
<comment type="similarity">
    <text evidence="2">Belongs to the peptidase M35 family.</text>
</comment>